<comment type="similarity">
    <text evidence="1">Belongs to the peptidase S66 family.</text>
</comment>
<dbReference type="PANTHER" id="PTHR30237:SF2">
    <property type="entry name" value="MUREIN TETRAPEPTIDE CARBOXYPEPTIDASE"/>
    <property type="match status" value="1"/>
</dbReference>
<dbReference type="EMBL" id="JAATEP010000013">
    <property type="protein sequence ID" value="NJP91758.1"/>
    <property type="molecule type" value="Genomic_DNA"/>
</dbReference>
<keyword evidence="2" id="KW-0121">Carboxypeptidase</keyword>
<dbReference type="SUPFAM" id="SSF52317">
    <property type="entry name" value="Class I glutamine amidotransferase-like"/>
    <property type="match status" value="1"/>
</dbReference>
<keyword evidence="9" id="KW-1185">Reference proteome</keyword>
<dbReference type="InterPro" id="IPR027478">
    <property type="entry name" value="LdcA_N"/>
</dbReference>
<evidence type="ECO:0000256" key="3">
    <source>
        <dbReference type="ARBA" id="ARBA00022670"/>
    </source>
</evidence>
<evidence type="ECO:0000256" key="2">
    <source>
        <dbReference type="ARBA" id="ARBA00022645"/>
    </source>
</evidence>
<evidence type="ECO:0000256" key="5">
    <source>
        <dbReference type="ARBA" id="ARBA00022825"/>
    </source>
</evidence>
<dbReference type="InterPro" id="IPR040449">
    <property type="entry name" value="Peptidase_S66_N"/>
</dbReference>
<sequence length="310" mass="32590">MTSAGHEPSETRWPRLESGDHVALVSPASFPDARDVEDLTRLLGGWGLRVKVGEHVLDRHGYMAGRDTDRVADLNAAFADPEVRAVVTTRGGAGAYRIVDGVDFEAIRADPKPLVGFSDITYLHLAIWGRCRVPGVHGCLVGPHAIATVRQVLTGVEPVTYRRNPRLLSVAAEVPGRARGRLLGGWLGATAGMVGAGLPDLAGAILLVEAERTVGLGVIDRQLTQLIRAGALAGLQGVVLGRFPGFADYSDRGWNLVDVLRDRLVPLGVPVLGGLEFGHGPDPHAVALGTMADLDTGSGSGTLTVSPPAR</sequence>
<dbReference type="Pfam" id="PF17676">
    <property type="entry name" value="Peptidase_S66C"/>
    <property type="match status" value="1"/>
</dbReference>
<dbReference type="CDD" id="cd07025">
    <property type="entry name" value="Peptidase_S66"/>
    <property type="match status" value="1"/>
</dbReference>
<organism evidence="8 9">
    <name type="scientific">Nonomuraea composti</name>
    <dbReference type="NCBI Taxonomy" id="2720023"/>
    <lineage>
        <taxon>Bacteria</taxon>
        <taxon>Bacillati</taxon>
        <taxon>Actinomycetota</taxon>
        <taxon>Actinomycetes</taxon>
        <taxon>Streptosporangiales</taxon>
        <taxon>Streptosporangiaceae</taxon>
        <taxon>Nonomuraea</taxon>
    </lineage>
</organism>
<proteinExistence type="inferred from homology"/>
<keyword evidence="4" id="KW-0378">Hydrolase</keyword>
<dbReference type="InterPro" id="IPR027461">
    <property type="entry name" value="Carboxypeptidase_A_C_sf"/>
</dbReference>
<feature type="domain" description="LD-carboxypeptidase C-terminal" evidence="7">
    <location>
        <begin position="179"/>
        <end position="294"/>
    </location>
</feature>
<keyword evidence="5" id="KW-0720">Serine protease</keyword>
<gene>
    <name evidence="8" type="ORF">HCN51_20225</name>
</gene>
<evidence type="ECO:0000259" key="6">
    <source>
        <dbReference type="Pfam" id="PF02016"/>
    </source>
</evidence>
<dbReference type="Gene3D" id="3.50.30.60">
    <property type="entry name" value="LD-carboxypeptidase A C-terminal domain-like"/>
    <property type="match status" value="1"/>
</dbReference>
<evidence type="ECO:0000259" key="7">
    <source>
        <dbReference type="Pfam" id="PF17676"/>
    </source>
</evidence>
<comment type="caution">
    <text evidence="8">The sequence shown here is derived from an EMBL/GenBank/DDBJ whole genome shotgun (WGS) entry which is preliminary data.</text>
</comment>
<dbReference type="InterPro" id="IPR029062">
    <property type="entry name" value="Class_I_gatase-like"/>
</dbReference>
<dbReference type="PANTHER" id="PTHR30237">
    <property type="entry name" value="MURAMOYLTETRAPEPTIDE CARBOXYPEPTIDASE"/>
    <property type="match status" value="1"/>
</dbReference>
<dbReference type="PIRSF" id="PIRSF028757">
    <property type="entry name" value="LD-carboxypeptidase"/>
    <property type="match status" value="1"/>
</dbReference>
<feature type="domain" description="LD-carboxypeptidase N-terminal" evidence="6">
    <location>
        <begin position="22"/>
        <end position="138"/>
    </location>
</feature>
<keyword evidence="3" id="KW-0645">Protease</keyword>
<name>A0ABX1B9D4_9ACTN</name>
<evidence type="ECO:0000256" key="4">
    <source>
        <dbReference type="ARBA" id="ARBA00022801"/>
    </source>
</evidence>
<evidence type="ECO:0000313" key="9">
    <source>
        <dbReference type="Proteomes" id="UP000696294"/>
    </source>
</evidence>
<dbReference type="Proteomes" id="UP000696294">
    <property type="component" value="Unassembled WGS sequence"/>
</dbReference>
<evidence type="ECO:0000313" key="8">
    <source>
        <dbReference type="EMBL" id="NJP91758.1"/>
    </source>
</evidence>
<accession>A0ABX1B9D4</accession>
<dbReference type="Pfam" id="PF02016">
    <property type="entry name" value="Peptidase_S66"/>
    <property type="match status" value="1"/>
</dbReference>
<protein>
    <submittedName>
        <fullName evidence="8">LD-carboxypeptidase</fullName>
    </submittedName>
</protein>
<dbReference type="InterPro" id="IPR040921">
    <property type="entry name" value="Peptidase_S66C"/>
</dbReference>
<dbReference type="InterPro" id="IPR003507">
    <property type="entry name" value="S66_fam"/>
</dbReference>
<evidence type="ECO:0000256" key="1">
    <source>
        <dbReference type="ARBA" id="ARBA00010233"/>
    </source>
</evidence>
<dbReference type="Gene3D" id="3.40.50.10740">
    <property type="entry name" value="Class I glutamine amidotransferase-like"/>
    <property type="match status" value="1"/>
</dbReference>
<dbReference type="RefSeq" id="WP_168011085.1">
    <property type="nucleotide sequence ID" value="NZ_JAATEP010000013.1"/>
</dbReference>
<dbReference type="SUPFAM" id="SSF141986">
    <property type="entry name" value="LD-carboxypeptidase A C-terminal domain-like"/>
    <property type="match status" value="1"/>
</dbReference>
<reference evidence="8 9" key="1">
    <citation type="submission" date="2020-03" db="EMBL/GenBank/DDBJ databases">
        <title>WGS of actinomycetes isolated from Thailand.</title>
        <authorList>
            <person name="Thawai C."/>
        </authorList>
    </citation>
    <scope>NUCLEOTIDE SEQUENCE [LARGE SCALE GENOMIC DNA]</scope>
    <source>
        <strain evidence="8 9">FMUSA5-5</strain>
    </source>
</reference>